<proteinExistence type="predicted"/>
<dbReference type="GeneID" id="109709108"/>
<dbReference type="AlphaFoldDB" id="A0A6P5F075"/>
<organism evidence="4 5">
    <name type="scientific">Ananas comosus</name>
    <name type="common">Pineapple</name>
    <name type="synonym">Ananas ananas</name>
    <dbReference type="NCBI Taxonomy" id="4615"/>
    <lineage>
        <taxon>Eukaryota</taxon>
        <taxon>Viridiplantae</taxon>
        <taxon>Streptophyta</taxon>
        <taxon>Embryophyta</taxon>
        <taxon>Tracheophyta</taxon>
        <taxon>Spermatophyta</taxon>
        <taxon>Magnoliopsida</taxon>
        <taxon>Liliopsida</taxon>
        <taxon>Poales</taxon>
        <taxon>Bromeliaceae</taxon>
        <taxon>Bromelioideae</taxon>
        <taxon>Ananas</taxon>
    </lineage>
</organism>
<dbReference type="GO" id="GO:0043531">
    <property type="term" value="F:ADP binding"/>
    <property type="evidence" value="ECO:0007669"/>
    <property type="project" value="InterPro"/>
</dbReference>
<feature type="domain" description="NB-ARC" evidence="2">
    <location>
        <begin position="128"/>
        <end position="244"/>
    </location>
</feature>
<dbReference type="Proteomes" id="UP000515123">
    <property type="component" value="Linkage group 4"/>
</dbReference>
<dbReference type="Pfam" id="PF00931">
    <property type="entry name" value="NB-ARC"/>
    <property type="match status" value="1"/>
</dbReference>
<sequence length="597" mass="69216">MDDAFVKQWLSDLRALLFDADDTLDLHNTLFLRPDPNPNPNRKRSWLALDRPLCHHRIGAQIAEIHKRLAEIAEGRKNFLLRPGDGRRRAPVGGRRHCYQSPSFSSCERANDQRRWQGRHRERAQIVRELTSDWRMDVPVLPIYGAAGIGKTTLAQLVFDDGDVVRYFGLRIWVSLCEGCDIRRAMKETVEAITRSKYSLLSLHILQHRLGELLRMNRFLLVLDNLWAEDRRFWEIFWVPLLAGESEKEKECWALLQGRTFPQGDSEEDKGLVEIGTKIAEKCKGSLLAAKSLSDLLHDSKAEEEWMIRLSEMPVLEKDQNGVLPSLQISYHHSPFHLKRCFAYCFLFPNGCAFEKDEVVRLWMAEDLIERDGRRRLEVTGVSSTCQQWKQRYQIPSLMHDLAWFVAKNEFVWLENEISDVTAEWVRYATLFHLDQNPLAFEKLYEYENLRTLKLCREIRVPLKQVPKELFLKLSGLRVLDLSNSEVKELPDFVGDLIHLSLRLASVLSYHHPRMCEFPAIKSEGLHAGLMDICTCKWLISDFSSLQLSVSLKISAKTEDTCLYGTTDFHFYRSTYHVSFVDSFTYNDTPSALSSCF</sequence>
<protein>
    <submittedName>
        <fullName evidence="5">Disease resistance protein RGA3</fullName>
    </submittedName>
</protein>
<name>A0A6P5F075_ANACO</name>
<evidence type="ECO:0000313" key="5">
    <source>
        <dbReference type="RefSeq" id="XP_020086765.1"/>
    </source>
</evidence>
<dbReference type="Gene3D" id="3.80.10.10">
    <property type="entry name" value="Ribonuclease Inhibitor"/>
    <property type="match status" value="1"/>
</dbReference>
<dbReference type="Pfam" id="PF23559">
    <property type="entry name" value="WHD_DRP"/>
    <property type="match status" value="1"/>
</dbReference>
<accession>A0A6P5F075</accession>
<dbReference type="InterPro" id="IPR058922">
    <property type="entry name" value="WHD_DRP"/>
</dbReference>
<keyword evidence="4" id="KW-1185">Reference proteome</keyword>
<evidence type="ECO:0000259" key="2">
    <source>
        <dbReference type="Pfam" id="PF00931"/>
    </source>
</evidence>
<dbReference type="InterPro" id="IPR027417">
    <property type="entry name" value="P-loop_NTPase"/>
</dbReference>
<feature type="domain" description="Disease resistance protein winged helix" evidence="3">
    <location>
        <begin position="347"/>
        <end position="382"/>
    </location>
</feature>
<evidence type="ECO:0000313" key="4">
    <source>
        <dbReference type="Proteomes" id="UP000515123"/>
    </source>
</evidence>
<dbReference type="SUPFAM" id="SSF52540">
    <property type="entry name" value="P-loop containing nucleoside triphosphate hydrolases"/>
    <property type="match status" value="1"/>
</dbReference>
<gene>
    <name evidence="5" type="primary">LOC109709108</name>
</gene>
<dbReference type="InterPro" id="IPR044974">
    <property type="entry name" value="Disease_R_plants"/>
</dbReference>
<dbReference type="InterPro" id="IPR032675">
    <property type="entry name" value="LRR_dom_sf"/>
</dbReference>
<dbReference type="InterPro" id="IPR042197">
    <property type="entry name" value="Apaf_helical"/>
</dbReference>
<dbReference type="RefSeq" id="XP_020086765.1">
    <property type="nucleotide sequence ID" value="XM_020231176.1"/>
</dbReference>
<dbReference type="InterPro" id="IPR002182">
    <property type="entry name" value="NB-ARC"/>
</dbReference>
<dbReference type="Gene3D" id="3.40.50.300">
    <property type="entry name" value="P-loop containing nucleotide triphosphate hydrolases"/>
    <property type="match status" value="1"/>
</dbReference>
<dbReference type="SUPFAM" id="SSF52058">
    <property type="entry name" value="L domain-like"/>
    <property type="match status" value="1"/>
</dbReference>
<evidence type="ECO:0000259" key="3">
    <source>
        <dbReference type="Pfam" id="PF23559"/>
    </source>
</evidence>
<evidence type="ECO:0000256" key="1">
    <source>
        <dbReference type="ARBA" id="ARBA00022821"/>
    </source>
</evidence>
<dbReference type="GO" id="GO:0098542">
    <property type="term" value="P:defense response to other organism"/>
    <property type="evidence" value="ECO:0007669"/>
    <property type="project" value="TreeGrafter"/>
</dbReference>
<dbReference type="PRINTS" id="PR00364">
    <property type="entry name" value="DISEASERSIST"/>
</dbReference>
<keyword evidence="1" id="KW-0611">Plant defense</keyword>
<dbReference type="PANTHER" id="PTHR23155">
    <property type="entry name" value="DISEASE RESISTANCE PROTEIN RP"/>
    <property type="match status" value="1"/>
</dbReference>
<dbReference type="OrthoDB" id="2973320at2759"/>
<dbReference type="Gene3D" id="1.10.8.430">
    <property type="entry name" value="Helical domain of apoptotic protease-activating factors"/>
    <property type="match status" value="1"/>
</dbReference>
<dbReference type="PANTHER" id="PTHR23155:SF1241">
    <property type="entry name" value="DISEASE RESISTANCE RPP13-LIKE PROTEIN 1-RELATED"/>
    <property type="match status" value="1"/>
</dbReference>
<reference evidence="5" key="2">
    <citation type="submission" date="2025-08" db="UniProtKB">
        <authorList>
            <consortium name="RefSeq"/>
        </authorList>
    </citation>
    <scope>IDENTIFICATION</scope>
    <source>
        <tissue evidence="5">Leaf</tissue>
    </source>
</reference>
<reference evidence="4" key="1">
    <citation type="journal article" date="2015" name="Nat. Genet.">
        <title>The pineapple genome and the evolution of CAM photosynthesis.</title>
        <authorList>
            <person name="Ming R."/>
            <person name="VanBuren R."/>
            <person name="Wai C.M."/>
            <person name="Tang H."/>
            <person name="Schatz M.C."/>
            <person name="Bowers J.E."/>
            <person name="Lyons E."/>
            <person name="Wang M.L."/>
            <person name="Chen J."/>
            <person name="Biggers E."/>
            <person name="Zhang J."/>
            <person name="Huang L."/>
            <person name="Zhang L."/>
            <person name="Miao W."/>
            <person name="Zhang J."/>
            <person name="Ye Z."/>
            <person name="Miao C."/>
            <person name="Lin Z."/>
            <person name="Wang H."/>
            <person name="Zhou H."/>
            <person name="Yim W.C."/>
            <person name="Priest H.D."/>
            <person name="Zheng C."/>
            <person name="Woodhouse M."/>
            <person name="Edger P.P."/>
            <person name="Guyot R."/>
            <person name="Guo H.B."/>
            <person name="Guo H."/>
            <person name="Zheng G."/>
            <person name="Singh R."/>
            <person name="Sharma A."/>
            <person name="Min X."/>
            <person name="Zheng Y."/>
            <person name="Lee H."/>
            <person name="Gurtowski J."/>
            <person name="Sedlazeck F.J."/>
            <person name="Harkess A."/>
            <person name="McKain M.R."/>
            <person name="Liao Z."/>
            <person name="Fang J."/>
            <person name="Liu J."/>
            <person name="Zhang X."/>
            <person name="Zhang Q."/>
            <person name="Hu W."/>
            <person name="Qin Y."/>
            <person name="Wang K."/>
            <person name="Chen L.Y."/>
            <person name="Shirley N."/>
            <person name="Lin Y.R."/>
            <person name="Liu L.Y."/>
            <person name="Hernandez A.G."/>
            <person name="Wright C.L."/>
            <person name="Bulone V."/>
            <person name="Tuskan G.A."/>
            <person name="Heath K."/>
            <person name="Zee F."/>
            <person name="Moore P.H."/>
            <person name="Sunkar R."/>
            <person name="Leebens-Mack J.H."/>
            <person name="Mockler T."/>
            <person name="Bennetzen J.L."/>
            <person name="Freeling M."/>
            <person name="Sankoff D."/>
            <person name="Paterson A.H."/>
            <person name="Zhu X."/>
            <person name="Yang X."/>
            <person name="Smith J.A."/>
            <person name="Cushman J.C."/>
            <person name="Paull R.E."/>
            <person name="Yu Q."/>
        </authorList>
    </citation>
    <scope>NUCLEOTIDE SEQUENCE [LARGE SCALE GENOMIC DNA]</scope>
    <source>
        <strain evidence="4">cv. F153</strain>
    </source>
</reference>